<dbReference type="Proteomes" id="UP001153269">
    <property type="component" value="Unassembled WGS sequence"/>
</dbReference>
<proteinExistence type="predicted"/>
<accession>A0A9N7VL78</accession>
<dbReference type="AlphaFoldDB" id="A0A9N7VL78"/>
<organism evidence="1 2">
    <name type="scientific">Pleuronectes platessa</name>
    <name type="common">European plaice</name>
    <dbReference type="NCBI Taxonomy" id="8262"/>
    <lineage>
        <taxon>Eukaryota</taxon>
        <taxon>Metazoa</taxon>
        <taxon>Chordata</taxon>
        <taxon>Craniata</taxon>
        <taxon>Vertebrata</taxon>
        <taxon>Euteleostomi</taxon>
        <taxon>Actinopterygii</taxon>
        <taxon>Neopterygii</taxon>
        <taxon>Teleostei</taxon>
        <taxon>Neoteleostei</taxon>
        <taxon>Acanthomorphata</taxon>
        <taxon>Carangaria</taxon>
        <taxon>Pleuronectiformes</taxon>
        <taxon>Pleuronectoidei</taxon>
        <taxon>Pleuronectidae</taxon>
        <taxon>Pleuronectes</taxon>
    </lineage>
</organism>
<dbReference type="EMBL" id="CADEAL010004082">
    <property type="protein sequence ID" value="CAB1451253.1"/>
    <property type="molecule type" value="Genomic_DNA"/>
</dbReference>
<keyword evidence="2" id="KW-1185">Reference proteome</keyword>
<comment type="caution">
    <text evidence="1">The sequence shown here is derived from an EMBL/GenBank/DDBJ whole genome shotgun (WGS) entry which is preliminary data.</text>
</comment>
<name>A0A9N7VL78_PLEPL</name>
<gene>
    <name evidence="1" type="ORF">PLEPLA_LOCUS38946</name>
</gene>
<sequence length="159" mass="16521">MTQPDALLSSSSARCSALLTSHRQGGFSSQESAEEMGLDVSVAHRRPLSGENVTQFLFNLEALCDLVKTAAAILLLHSSPARTAAAAPRAPNTLPGALEARRPHVPTSLLHPPSSSSSCSSSSLWLRAPSGLVLPFYAIPGVGVIKMGDGSGCDETKRG</sequence>
<evidence type="ECO:0000313" key="2">
    <source>
        <dbReference type="Proteomes" id="UP001153269"/>
    </source>
</evidence>
<protein>
    <submittedName>
        <fullName evidence="1">Uncharacterized protein</fullName>
    </submittedName>
</protein>
<evidence type="ECO:0000313" key="1">
    <source>
        <dbReference type="EMBL" id="CAB1451253.1"/>
    </source>
</evidence>
<reference evidence="1" key="1">
    <citation type="submission" date="2020-03" db="EMBL/GenBank/DDBJ databases">
        <authorList>
            <person name="Weist P."/>
        </authorList>
    </citation>
    <scope>NUCLEOTIDE SEQUENCE</scope>
</reference>